<dbReference type="EMBL" id="JAFBBP010000001">
    <property type="protein sequence ID" value="MBM7489473.1"/>
    <property type="molecule type" value="Genomic_DNA"/>
</dbReference>
<dbReference type="Proteomes" id="UP000764837">
    <property type="component" value="Unassembled WGS sequence"/>
</dbReference>
<sequence length="59" mass="6534">MMEPPTSQSTLICTACRTTKALRRLPMFNCLGPCTSEMVLVCPNCEERLARESLAEGLE</sequence>
<name>A0ABS2LNM4_9ACTN</name>
<comment type="caution">
    <text evidence="1">The sequence shown here is derived from an EMBL/GenBank/DDBJ whole genome shotgun (WGS) entry which is preliminary data.</text>
</comment>
<keyword evidence="2" id="KW-1185">Reference proteome</keyword>
<proteinExistence type="predicted"/>
<evidence type="ECO:0008006" key="3">
    <source>
        <dbReference type="Google" id="ProtNLM"/>
    </source>
</evidence>
<organism evidence="1 2">
    <name type="scientific">Micromonospora luteifusca</name>
    <dbReference type="NCBI Taxonomy" id="709860"/>
    <lineage>
        <taxon>Bacteria</taxon>
        <taxon>Bacillati</taxon>
        <taxon>Actinomycetota</taxon>
        <taxon>Actinomycetes</taxon>
        <taxon>Micromonosporales</taxon>
        <taxon>Micromonosporaceae</taxon>
        <taxon>Micromonospora</taxon>
    </lineage>
</organism>
<evidence type="ECO:0000313" key="2">
    <source>
        <dbReference type="Proteomes" id="UP000764837"/>
    </source>
</evidence>
<reference evidence="1 2" key="1">
    <citation type="submission" date="2021-01" db="EMBL/GenBank/DDBJ databases">
        <title>Sequencing the genomes of 1000 actinobacteria strains.</title>
        <authorList>
            <person name="Klenk H.-P."/>
        </authorList>
    </citation>
    <scope>NUCLEOTIDE SEQUENCE [LARGE SCALE GENOMIC DNA]</scope>
    <source>
        <strain evidence="1 2">DSM 100204</strain>
    </source>
</reference>
<gene>
    <name evidence="1" type="ORF">JOD64_000695</name>
</gene>
<evidence type="ECO:0000313" key="1">
    <source>
        <dbReference type="EMBL" id="MBM7489473.1"/>
    </source>
</evidence>
<protein>
    <recommendedName>
        <fullName evidence="3">DUF2180 family protein</fullName>
    </recommendedName>
</protein>
<accession>A0ABS2LNM4</accession>